<dbReference type="EMBL" id="LR797474">
    <property type="protein sequence ID" value="CAB4219217.1"/>
    <property type="molecule type" value="Genomic_DNA"/>
</dbReference>
<dbReference type="Pfam" id="PF04542">
    <property type="entry name" value="Sigma70_r2"/>
    <property type="match status" value="1"/>
</dbReference>
<organism evidence="2">
    <name type="scientific">uncultured Caudovirales phage</name>
    <dbReference type="NCBI Taxonomy" id="2100421"/>
    <lineage>
        <taxon>Viruses</taxon>
        <taxon>Duplodnaviria</taxon>
        <taxon>Heunggongvirae</taxon>
        <taxon>Uroviricota</taxon>
        <taxon>Caudoviricetes</taxon>
        <taxon>Peduoviridae</taxon>
        <taxon>Maltschvirus</taxon>
        <taxon>Maltschvirus maltsch</taxon>
    </lineage>
</organism>
<dbReference type="InterPro" id="IPR013325">
    <property type="entry name" value="RNA_pol_sigma_r2"/>
</dbReference>
<reference evidence="2" key="1">
    <citation type="submission" date="2020-05" db="EMBL/GenBank/DDBJ databases">
        <authorList>
            <person name="Chiriac C."/>
            <person name="Salcher M."/>
            <person name="Ghai R."/>
            <person name="Kavagutti S V."/>
        </authorList>
    </citation>
    <scope>NUCLEOTIDE SEQUENCE</scope>
</reference>
<gene>
    <name evidence="2" type="ORF">UFOVP1604_300</name>
</gene>
<dbReference type="InterPro" id="IPR007627">
    <property type="entry name" value="RNA_pol_sigma70_r2"/>
</dbReference>
<name>A0A6J5SXS5_9CAUD</name>
<dbReference type="SUPFAM" id="SSF88946">
    <property type="entry name" value="Sigma2 domain of RNA polymerase sigma factors"/>
    <property type="match status" value="1"/>
</dbReference>
<evidence type="ECO:0000259" key="1">
    <source>
        <dbReference type="Pfam" id="PF04542"/>
    </source>
</evidence>
<dbReference type="GO" id="GO:0006352">
    <property type="term" value="P:DNA-templated transcription initiation"/>
    <property type="evidence" value="ECO:0007669"/>
    <property type="project" value="InterPro"/>
</dbReference>
<accession>A0A6J5SXS5</accession>
<sequence length="139" mass="16151">MAKAKESKYYINNRDFTNEIIRCKHGLLNEVTGYQHTAGELSPIAINYFIILANRAILKLRFSNPLDKEDCIQSALLDLLRYWRNFNEEKSNNAFAYFTQIAKNGYAKEYKKIYKHIGKGEKVEFVSLSHSGESEIYTI</sequence>
<evidence type="ECO:0000313" key="2">
    <source>
        <dbReference type="EMBL" id="CAB4219217.1"/>
    </source>
</evidence>
<protein>
    <submittedName>
        <fullName evidence="2">RNA polymerase sigma factor</fullName>
    </submittedName>
</protein>
<dbReference type="GO" id="GO:0003700">
    <property type="term" value="F:DNA-binding transcription factor activity"/>
    <property type="evidence" value="ECO:0007669"/>
    <property type="project" value="InterPro"/>
</dbReference>
<feature type="domain" description="RNA polymerase sigma-70 region 2" evidence="1">
    <location>
        <begin position="56"/>
        <end position="110"/>
    </location>
</feature>
<proteinExistence type="predicted"/>